<feature type="transmembrane region" description="Helical" evidence="1">
    <location>
        <begin position="114"/>
        <end position="131"/>
    </location>
</feature>
<keyword evidence="1" id="KW-1133">Transmembrane helix</keyword>
<dbReference type="Proteomes" id="UP001595377">
    <property type="component" value="Unassembled WGS sequence"/>
</dbReference>
<evidence type="ECO:0000256" key="1">
    <source>
        <dbReference type="SAM" id="Phobius"/>
    </source>
</evidence>
<feature type="transmembrane region" description="Helical" evidence="1">
    <location>
        <begin position="232"/>
        <end position="257"/>
    </location>
</feature>
<proteinExistence type="predicted"/>
<sequence length="259" mass="27743">MRIEPPKQEAIHCPYCRAVLETGVLSCRHCGRDLTPVLPLLSRISALETRFGELEASLRAAGPAQALLPAPAAWPAVERPASGRRRLWSLPAGFAALLLAYATVVLWLDLPLSVLRASSIVIPFAAGFAYLGTRYKLHRVDALAAVLFSGLAVFSMSALLGFVDSIPILPQDTAEWRETMYYMFSIAASMLSGMLLRMSIMALGSRGLTSLPHLRQGLLSVNKSIPLDTLKAIELIVLLAGTVMSAIAGLFAGIMGLSG</sequence>
<reference evidence="3" key="1">
    <citation type="journal article" date="2019" name="Int. J. Syst. Evol. Microbiol.">
        <title>The Global Catalogue of Microorganisms (GCM) 10K type strain sequencing project: providing services to taxonomists for standard genome sequencing and annotation.</title>
        <authorList>
            <consortium name="The Broad Institute Genomics Platform"/>
            <consortium name="The Broad Institute Genome Sequencing Center for Infectious Disease"/>
            <person name="Wu L."/>
            <person name="Ma J."/>
        </authorList>
    </citation>
    <scope>NUCLEOTIDE SEQUENCE [LARGE SCALE GENOMIC DNA]</scope>
    <source>
        <strain evidence="3">KCTC 52677</strain>
    </source>
</reference>
<organism evidence="2 3">
    <name type="scientific">Shinella pollutisoli</name>
    <dbReference type="NCBI Taxonomy" id="2250594"/>
    <lineage>
        <taxon>Bacteria</taxon>
        <taxon>Pseudomonadati</taxon>
        <taxon>Pseudomonadota</taxon>
        <taxon>Alphaproteobacteria</taxon>
        <taxon>Hyphomicrobiales</taxon>
        <taxon>Rhizobiaceae</taxon>
        <taxon>Shinella</taxon>
    </lineage>
</organism>
<keyword evidence="1" id="KW-0472">Membrane</keyword>
<dbReference type="EMBL" id="JBHRSP010000032">
    <property type="protein sequence ID" value="MFC3075079.1"/>
    <property type="molecule type" value="Genomic_DNA"/>
</dbReference>
<gene>
    <name evidence="2" type="ORF">ACFOHH_18365</name>
</gene>
<feature type="transmembrane region" description="Helical" evidence="1">
    <location>
        <begin position="143"/>
        <end position="163"/>
    </location>
</feature>
<protein>
    <submittedName>
        <fullName evidence="2">Zinc ribbon domain-containing protein</fullName>
    </submittedName>
</protein>
<dbReference type="RefSeq" id="WP_257315489.1">
    <property type="nucleotide sequence ID" value="NZ_JANFDG010000012.1"/>
</dbReference>
<feature type="transmembrane region" description="Helical" evidence="1">
    <location>
        <begin position="87"/>
        <end position="108"/>
    </location>
</feature>
<name>A0ABV7DKW6_9HYPH</name>
<comment type="caution">
    <text evidence="2">The sequence shown here is derived from an EMBL/GenBank/DDBJ whole genome shotgun (WGS) entry which is preliminary data.</text>
</comment>
<keyword evidence="3" id="KW-1185">Reference proteome</keyword>
<feature type="transmembrane region" description="Helical" evidence="1">
    <location>
        <begin position="179"/>
        <end position="196"/>
    </location>
</feature>
<evidence type="ECO:0000313" key="2">
    <source>
        <dbReference type="EMBL" id="MFC3075079.1"/>
    </source>
</evidence>
<evidence type="ECO:0000313" key="3">
    <source>
        <dbReference type="Proteomes" id="UP001595377"/>
    </source>
</evidence>
<accession>A0ABV7DKW6</accession>
<keyword evidence="1" id="KW-0812">Transmembrane</keyword>